<dbReference type="NCBIfam" id="NF047646">
    <property type="entry name" value="REP_Tyr_transpos"/>
    <property type="match status" value="1"/>
</dbReference>
<evidence type="ECO:0000259" key="1">
    <source>
        <dbReference type="SMART" id="SM01321"/>
    </source>
</evidence>
<dbReference type="PANTHER" id="PTHR34322">
    <property type="entry name" value="TRANSPOSASE, Y1_TNP DOMAIN-CONTAINING"/>
    <property type="match status" value="1"/>
</dbReference>
<accession>A0A6S6SCE5</accession>
<dbReference type="InterPro" id="IPR036515">
    <property type="entry name" value="Transposase_17_sf"/>
</dbReference>
<dbReference type="InterPro" id="IPR002686">
    <property type="entry name" value="Transposase_17"/>
</dbReference>
<gene>
    <name evidence="2" type="ORF">HELGO_WM10127</name>
</gene>
<proteinExistence type="predicted"/>
<reference evidence="2" key="1">
    <citation type="submission" date="2020-01" db="EMBL/GenBank/DDBJ databases">
        <authorList>
            <person name="Meier V. D."/>
            <person name="Meier V D."/>
        </authorList>
    </citation>
    <scope>NUCLEOTIDE SEQUENCE</scope>
    <source>
        <strain evidence="2">HLG_WM_MAG_05</strain>
    </source>
</reference>
<evidence type="ECO:0000313" key="2">
    <source>
        <dbReference type="EMBL" id="CAA6800708.1"/>
    </source>
</evidence>
<dbReference type="EMBL" id="CACVAU010000002">
    <property type="protein sequence ID" value="CAA6800708.1"/>
    <property type="molecule type" value="Genomic_DNA"/>
</dbReference>
<dbReference type="GO" id="GO:0004803">
    <property type="term" value="F:transposase activity"/>
    <property type="evidence" value="ECO:0007669"/>
    <property type="project" value="InterPro"/>
</dbReference>
<dbReference type="AlphaFoldDB" id="A0A6S6SCE5"/>
<dbReference type="Gene3D" id="3.30.70.1290">
    <property type="entry name" value="Transposase IS200-like"/>
    <property type="match status" value="1"/>
</dbReference>
<dbReference type="SUPFAM" id="SSF143422">
    <property type="entry name" value="Transposase IS200-like"/>
    <property type="match status" value="1"/>
</dbReference>
<dbReference type="GO" id="GO:0003677">
    <property type="term" value="F:DNA binding"/>
    <property type="evidence" value="ECO:0007669"/>
    <property type="project" value="InterPro"/>
</dbReference>
<protein>
    <recommendedName>
        <fullName evidence="1">Transposase IS200-like domain-containing protein</fullName>
    </recommendedName>
</protein>
<name>A0A6S6SCE5_9BACT</name>
<dbReference type="GO" id="GO:0006313">
    <property type="term" value="P:DNA transposition"/>
    <property type="evidence" value="ECO:0007669"/>
    <property type="project" value="InterPro"/>
</dbReference>
<dbReference type="Pfam" id="PF01797">
    <property type="entry name" value="Y1_Tnp"/>
    <property type="match status" value="1"/>
</dbReference>
<organism evidence="2">
    <name type="scientific">uncultured Sulfurovum sp</name>
    <dbReference type="NCBI Taxonomy" id="269237"/>
    <lineage>
        <taxon>Bacteria</taxon>
        <taxon>Pseudomonadati</taxon>
        <taxon>Campylobacterota</taxon>
        <taxon>Epsilonproteobacteria</taxon>
        <taxon>Campylobacterales</taxon>
        <taxon>Sulfurovaceae</taxon>
        <taxon>Sulfurovum</taxon>
        <taxon>environmental samples</taxon>
    </lineage>
</organism>
<sequence>MPRKPRIDLVGYHHVINRGVNRSTVFIDDEDYEMFLKIVCKACRAYKVVLHDYCLMSNHFHLLVETQRENLSSLMKQINGNYAIYANKKQKRSGHFWQGRYYSRYINSDEYYYTLIRYIEQNPVEAGLVKEVAEYPYTLGSVIANGVTPVACCLHSKLLAELDYENVQEIIGVKLNDEELETLEKIKHQKIIQKENANRQAYAKSLEVHFEVFKTKQERNTLILEALEDGYTQIEIAKYLGVSRSLLSKIVREGMK</sequence>
<feature type="domain" description="Transposase IS200-like" evidence="1">
    <location>
        <begin position="9"/>
        <end position="122"/>
    </location>
</feature>
<dbReference type="PANTHER" id="PTHR34322:SF2">
    <property type="entry name" value="TRANSPOSASE IS200-LIKE DOMAIN-CONTAINING PROTEIN"/>
    <property type="match status" value="1"/>
</dbReference>
<dbReference type="SMART" id="SM01321">
    <property type="entry name" value="Y1_Tnp"/>
    <property type="match status" value="1"/>
</dbReference>